<proteinExistence type="predicted"/>
<dbReference type="InterPro" id="IPR002110">
    <property type="entry name" value="Ankyrin_rpt"/>
</dbReference>
<keyword evidence="5" id="KW-1185">Reference proteome</keyword>
<dbReference type="GO" id="GO:0010468">
    <property type="term" value="P:regulation of gene expression"/>
    <property type="evidence" value="ECO:0007669"/>
    <property type="project" value="TreeGrafter"/>
</dbReference>
<keyword evidence="1" id="KW-0677">Repeat</keyword>
<dbReference type="Pfam" id="PF12796">
    <property type="entry name" value="Ank_2"/>
    <property type="match status" value="1"/>
</dbReference>
<dbReference type="EMBL" id="SBII01000017">
    <property type="protein sequence ID" value="RWW91788.1"/>
    <property type="molecule type" value="Genomic_DNA"/>
</dbReference>
<dbReference type="SUPFAM" id="SSF48403">
    <property type="entry name" value="Ankyrin repeat"/>
    <property type="match status" value="1"/>
</dbReference>
<gene>
    <name evidence="4" type="ORF">EPI11_18060</name>
</gene>
<comment type="caution">
    <text evidence="4">The sequence shown here is derived from an EMBL/GenBank/DDBJ whole genome shotgun (WGS) entry which is preliminary data.</text>
</comment>
<dbReference type="RefSeq" id="WP_128391396.1">
    <property type="nucleotide sequence ID" value="NZ_SBII01000017.1"/>
</dbReference>
<evidence type="ECO:0000256" key="1">
    <source>
        <dbReference type="ARBA" id="ARBA00022737"/>
    </source>
</evidence>
<organism evidence="4 5">
    <name type="scientific">Flavobacterium cerinum</name>
    <dbReference type="NCBI Taxonomy" id="2502784"/>
    <lineage>
        <taxon>Bacteria</taxon>
        <taxon>Pseudomonadati</taxon>
        <taxon>Bacteroidota</taxon>
        <taxon>Flavobacteriia</taxon>
        <taxon>Flavobacteriales</taxon>
        <taxon>Flavobacteriaceae</taxon>
        <taxon>Flavobacterium</taxon>
    </lineage>
</organism>
<feature type="repeat" description="ANK" evidence="3">
    <location>
        <begin position="23"/>
        <end position="55"/>
    </location>
</feature>
<dbReference type="PANTHER" id="PTHR24124:SF14">
    <property type="entry name" value="CHROMOSOME UNDETERMINED SCAFFOLD_25, WHOLE GENOME SHOTGUN SEQUENCE"/>
    <property type="match status" value="1"/>
</dbReference>
<name>A0A444GL93_9FLAO</name>
<dbReference type="PROSITE" id="PS50088">
    <property type="entry name" value="ANK_REPEAT"/>
    <property type="match status" value="1"/>
</dbReference>
<evidence type="ECO:0000313" key="4">
    <source>
        <dbReference type="EMBL" id="RWW91788.1"/>
    </source>
</evidence>
<dbReference type="OrthoDB" id="2575953at2"/>
<reference evidence="4 5" key="1">
    <citation type="submission" date="2019-01" db="EMBL/GenBank/DDBJ databases">
        <title>Flavobacterium sp. nov.,isolated from freshwater.</title>
        <authorList>
            <person name="Zhang R."/>
            <person name="Du Z.-J."/>
        </authorList>
    </citation>
    <scope>NUCLEOTIDE SEQUENCE [LARGE SCALE GENOMIC DNA]</scope>
    <source>
        <strain evidence="4 5">1E403</strain>
    </source>
</reference>
<dbReference type="SMART" id="SM00248">
    <property type="entry name" value="ANK"/>
    <property type="match status" value="3"/>
</dbReference>
<dbReference type="InterPro" id="IPR036770">
    <property type="entry name" value="Ankyrin_rpt-contain_sf"/>
</dbReference>
<sequence length="160" mass="17859">MKKDIKLLEDYLMVNDINELNEQGRSGLDAAVSNDFPDGIKYLLDKGIDTTTKNKKGDTALQIAVKLGMKNVVEAILHKDLSTLNTRDADGNNVLWNALFNARLKPDIYFPIVEVLLKLGSDSSNKNNSGYDVSRVLEITTGAINERILELNSKYKFINI</sequence>
<keyword evidence="2 3" id="KW-0040">ANK repeat</keyword>
<protein>
    <submittedName>
        <fullName evidence="4">Ankyrin repeat domain-containing protein</fullName>
    </submittedName>
</protein>
<accession>A0A444GL93</accession>
<dbReference type="Proteomes" id="UP000287527">
    <property type="component" value="Unassembled WGS sequence"/>
</dbReference>
<evidence type="ECO:0000256" key="2">
    <source>
        <dbReference type="ARBA" id="ARBA00023043"/>
    </source>
</evidence>
<dbReference type="PANTHER" id="PTHR24124">
    <property type="entry name" value="ANKYRIN REPEAT FAMILY A"/>
    <property type="match status" value="1"/>
</dbReference>
<evidence type="ECO:0000256" key="3">
    <source>
        <dbReference type="PROSITE-ProRule" id="PRU00023"/>
    </source>
</evidence>
<dbReference type="Gene3D" id="1.25.40.20">
    <property type="entry name" value="Ankyrin repeat-containing domain"/>
    <property type="match status" value="1"/>
</dbReference>
<evidence type="ECO:0000313" key="5">
    <source>
        <dbReference type="Proteomes" id="UP000287527"/>
    </source>
</evidence>
<dbReference type="AlphaFoldDB" id="A0A444GL93"/>